<evidence type="ECO:0000256" key="6">
    <source>
        <dbReference type="ARBA" id="ARBA00023328"/>
    </source>
</evidence>
<proteinExistence type="inferred from homology"/>
<dbReference type="EMBL" id="MVGC01000375">
    <property type="protein sequence ID" value="RJE19740.1"/>
    <property type="molecule type" value="Genomic_DNA"/>
</dbReference>
<accession>A0A3A2ZAV2</accession>
<evidence type="ECO:0000256" key="3">
    <source>
        <dbReference type="ARBA" id="ARBA00007321"/>
    </source>
</evidence>
<evidence type="ECO:0000256" key="1">
    <source>
        <dbReference type="ARBA" id="ARBA00004123"/>
    </source>
</evidence>
<dbReference type="InterPro" id="IPR018464">
    <property type="entry name" value="CENP-O"/>
</dbReference>
<dbReference type="Proteomes" id="UP000266188">
    <property type="component" value="Unassembled WGS sequence"/>
</dbReference>
<evidence type="ECO:0000313" key="8">
    <source>
        <dbReference type="Proteomes" id="UP000266188"/>
    </source>
</evidence>
<dbReference type="OrthoDB" id="10050372at2759"/>
<protein>
    <recommendedName>
        <fullName evidence="9">Cenp-O kinetochore centromere component</fullName>
    </recommendedName>
</protein>
<evidence type="ECO:0000313" key="7">
    <source>
        <dbReference type="EMBL" id="RJE19740.1"/>
    </source>
</evidence>
<keyword evidence="8" id="KW-1185">Reference proteome</keyword>
<dbReference type="PANTHER" id="PTHR14582:SF1">
    <property type="entry name" value="CENTROMERE PROTEIN O"/>
    <property type="match status" value="1"/>
</dbReference>
<evidence type="ECO:0000256" key="2">
    <source>
        <dbReference type="ARBA" id="ARBA00004584"/>
    </source>
</evidence>
<evidence type="ECO:0008006" key="9">
    <source>
        <dbReference type="Google" id="ProtNLM"/>
    </source>
</evidence>
<comment type="similarity">
    <text evidence="3">Belongs to the CENP-O/MCM21 family.</text>
</comment>
<dbReference type="Pfam" id="PF09496">
    <property type="entry name" value="CENP-O"/>
    <property type="match status" value="1"/>
</dbReference>
<dbReference type="PANTHER" id="PTHR14582">
    <property type="entry name" value="INNER KINETOCHORE SUBUNIT MAL2"/>
    <property type="match status" value="1"/>
</dbReference>
<evidence type="ECO:0000256" key="5">
    <source>
        <dbReference type="ARBA" id="ARBA00023242"/>
    </source>
</evidence>
<keyword evidence="5" id="KW-0539">Nucleus</keyword>
<sequence>MAFPPASVSSLEKDLDFEISKIRSEIDNLKARRHFLTSSLLSSTDLQNCIRQHQQQPSLKSSGSITEVSPLVTSASNHIATNHHRIAFTATTFPFTDPDPSLTSTNNNTNTDNNNANANANTNKLLGVRIDICTRNGRYAKPYYLLLKRIPGDGKDKEKRIRIHRHTIPGFISVTDLERVYLPLPAREQEGQEEVQKPWKHPRPRKQDLRGLVRELRKELVAWHLRLDTLDLLKEKLGFEHEGPNILPGGRGTEEGLADSLGIASLSAMGLDARYFRIQWKDGRIGRLRISNTGIVMRAVVMGDRGRDKVLEVALTGGNGRVENVIERLRECTTPSRSSRSLREE</sequence>
<dbReference type="AlphaFoldDB" id="A0A3A2ZAV2"/>
<dbReference type="STRING" id="2070753.A0A3A2ZAV2"/>
<keyword evidence="4" id="KW-0158">Chromosome</keyword>
<comment type="subcellular location">
    <subcellularLocation>
        <location evidence="2">Chromosome</location>
        <location evidence="2">Centromere</location>
    </subcellularLocation>
    <subcellularLocation>
        <location evidence="1">Nucleus</location>
    </subcellularLocation>
</comment>
<dbReference type="GO" id="GO:0031511">
    <property type="term" value="C:Mis6-Sim4 complex"/>
    <property type="evidence" value="ECO:0007669"/>
    <property type="project" value="TreeGrafter"/>
</dbReference>
<keyword evidence="6" id="KW-0137">Centromere</keyword>
<organism evidence="7 8">
    <name type="scientific">Aspergillus sclerotialis</name>
    <dbReference type="NCBI Taxonomy" id="2070753"/>
    <lineage>
        <taxon>Eukaryota</taxon>
        <taxon>Fungi</taxon>
        <taxon>Dikarya</taxon>
        <taxon>Ascomycota</taxon>
        <taxon>Pezizomycotina</taxon>
        <taxon>Eurotiomycetes</taxon>
        <taxon>Eurotiomycetidae</taxon>
        <taxon>Eurotiales</taxon>
        <taxon>Aspergillaceae</taxon>
        <taxon>Aspergillus</taxon>
        <taxon>Aspergillus subgen. Polypaecilum</taxon>
    </lineage>
</organism>
<reference evidence="8" key="1">
    <citation type="submission" date="2017-02" db="EMBL/GenBank/DDBJ databases">
        <authorList>
            <person name="Tafer H."/>
            <person name="Lopandic K."/>
        </authorList>
    </citation>
    <scope>NUCLEOTIDE SEQUENCE [LARGE SCALE GENOMIC DNA]</scope>
    <source>
        <strain evidence="8">CBS 366.77</strain>
    </source>
</reference>
<gene>
    <name evidence="7" type="ORF">PHISCL_07932</name>
</gene>
<comment type="caution">
    <text evidence="7">The sequence shown here is derived from an EMBL/GenBank/DDBJ whole genome shotgun (WGS) entry which is preliminary data.</text>
</comment>
<name>A0A3A2ZAV2_9EURO</name>
<dbReference type="GO" id="GO:0005634">
    <property type="term" value="C:nucleus"/>
    <property type="evidence" value="ECO:0007669"/>
    <property type="project" value="UniProtKB-SubCell"/>
</dbReference>
<evidence type="ECO:0000256" key="4">
    <source>
        <dbReference type="ARBA" id="ARBA00022454"/>
    </source>
</evidence>